<accession>A0A840A5G1</accession>
<evidence type="ECO:0000256" key="1">
    <source>
        <dbReference type="ARBA" id="ARBA00023015"/>
    </source>
</evidence>
<protein>
    <submittedName>
        <fullName evidence="6">AcrR family transcriptional regulator</fullName>
    </submittedName>
</protein>
<keyword evidence="1" id="KW-0805">Transcription regulation</keyword>
<dbReference type="InterPro" id="IPR050109">
    <property type="entry name" value="HTH-type_TetR-like_transc_reg"/>
</dbReference>
<keyword evidence="3" id="KW-0804">Transcription</keyword>
<feature type="DNA-binding region" description="H-T-H motif" evidence="4">
    <location>
        <begin position="40"/>
        <end position="59"/>
    </location>
</feature>
<proteinExistence type="predicted"/>
<evidence type="ECO:0000313" key="6">
    <source>
        <dbReference type="EMBL" id="MBB3892592.1"/>
    </source>
</evidence>
<gene>
    <name evidence="6" type="ORF">GGQ61_003328</name>
</gene>
<evidence type="ECO:0000256" key="4">
    <source>
        <dbReference type="PROSITE-ProRule" id="PRU00335"/>
    </source>
</evidence>
<sequence length="219" mass="23796">MRVNLEARAAAAEQRKAQTRERLLEAAIAVIGEKGPDACSIEDFVAAADVSRGTFYNYFPTAEDLLRAVSRKIIAAMTAVLDARLPASMSVSLRLATRLHSYILSVSRDPAWGWMTARLDGSRLERTPVLEANLDLMFYEGVSRGEFRDMDPAAVRTLVFGASRMVQRDILMGLSSPEHAIQVVALVLNACGRPYESALAVSREGASVALEIQAVLDAA</sequence>
<dbReference type="Proteomes" id="UP000530564">
    <property type="component" value="Unassembled WGS sequence"/>
</dbReference>
<dbReference type="EMBL" id="JACIDK010000005">
    <property type="protein sequence ID" value="MBB3892592.1"/>
    <property type="molecule type" value="Genomic_DNA"/>
</dbReference>
<comment type="caution">
    <text evidence="6">The sequence shown here is derived from an EMBL/GenBank/DDBJ whole genome shotgun (WGS) entry which is preliminary data.</text>
</comment>
<dbReference type="AlphaFoldDB" id="A0A840A5G1"/>
<keyword evidence="2 4" id="KW-0238">DNA-binding</keyword>
<evidence type="ECO:0000256" key="3">
    <source>
        <dbReference type="ARBA" id="ARBA00023163"/>
    </source>
</evidence>
<dbReference type="Gene3D" id="1.10.357.10">
    <property type="entry name" value="Tetracycline Repressor, domain 2"/>
    <property type="match status" value="1"/>
</dbReference>
<keyword evidence="7" id="KW-1185">Reference proteome</keyword>
<name>A0A840A5G1_9CAUL</name>
<evidence type="ECO:0000313" key="7">
    <source>
        <dbReference type="Proteomes" id="UP000530564"/>
    </source>
</evidence>
<dbReference type="Pfam" id="PF00440">
    <property type="entry name" value="TetR_N"/>
    <property type="match status" value="1"/>
</dbReference>
<feature type="domain" description="HTH tetR-type" evidence="5">
    <location>
        <begin position="17"/>
        <end position="77"/>
    </location>
</feature>
<reference evidence="6 7" key="1">
    <citation type="submission" date="2020-08" db="EMBL/GenBank/DDBJ databases">
        <title>Genomic Encyclopedia of Type Strains, Phase IV (KMG-IV): sequencing the most valuable type-strain genomes for metagenomic binning, comparative biology and taxonomic classification.</title>
        <authorList>
            <person name="Goeker M."/>
        </authorList>
    </citation>
    <scope>NUCLEOTIDE SEQUENCE [LARGE SCALE GENOMIC DNA]</scope>
    <source>
        <strain evidence="6 7">DSM 21793</strain>
    </source>
</reference>
<dbReference type="InterPro" id="IPR009057">
    <property type="entry name" value="Homeodomain-like_sf"/>
</dbReference>
<dbReference type="RefSeq" id="WP_183775206.1">
    <property type="nucleotide sequence ID" value="NZ_JACIDK010000005.1"/>
</dbReference>
<dbReference type="InterPro" id="IPR001647">
    <property type="entry name" value="HTH_TetR"/>
</dbReference>
<dbReference type="SUPFAM" id="SSF46689">
    <property type="entry name" value="Homeodomain-like"/>
    <property type="match status" value="1"/>
</dbReference>
<organism evidence="6 7">
    <name type="scientific">Phenylobacterium haematophilum</name>
    <dbReference type="NCBI Taxonomy" id="98513"/>
    <lineage>
        <taxon>Bacteria</taxon>
        <taxon>Pseudomonadati</taxon>
        <taxon>Pseudomonadota</taxon>
        <taxon>Alphaproteobacteria</taxon>
        <taxon>Caulobacterales</taxon>
        <taxon>Caulobacteraceae</taxon>
        <taxon>Phenylobacterium</taxon>
    </lineage>
</organism>
<evidence type="ECO:0000256" key="2">
    <source>
        <dbReference type="ARBA" id="ARBA00023125"/>
    </source>
</evidence>
<dbReference type="PRINTS" id="PR00455">
    <property type="entry name" value="HTHTETR"/>
</dbReference>
<dbReference type="GO" id="GO:0000976">
    <property type="term" value="F:transcription cis-regulatory region binding"/>
    <property type="evidence" value="ECO:0007669"/>
    <property type="project" value="TreeGrafter"/>
</dbReference>
<dbReference type="GO" id="GO:0003700">
    <property type="term" value="F:DNA-binding transcription factor activity"/>
    <property type="evidence" value="ECO:0007669"/>
    <property type="project" value="TreeGrafter"/>
</dbReference>
<evidence type="ECO:0000259" key="5">
    <source>
        <dbReference type="PROSITE" id="PS50977"/>
    </source>
</evidence>
<dbReference type="PROSITE" id="PS50977">
    <property type="entry name" value="HTH_TETR_2"/>
    <property type="match status" value="1"/>
</dbReference>
<dbReference type="PANTHER" id="PTHR30055:SF234">
    <property type="entry name" value="HTH-TYPE TRANSCRIPTIONAL REGULATOR BETI"/>
    <property type="match status" value="1"/>
</dbReference>
<dbReference type="PANTHER" id="PTHR30055">
    <property type="entry name" value="HTH-TYPE TRANSCRIPTIONAL REGULATOR RUTR"/>
    <property type="match status" value="1"/>
</dbReference>